<dbReference type="Pfam" id="PF00005">
    <property type="entry name" value="ABC_tran"/>
    <property type="match status" value="1"/>
</dbReference>
<dbReference type="GO" id="GO:0051301">
    <property type="term" value="P:cell division"/>
    <property type="evidence" value="ECO:0007669"/>
    <property type="project" value="UniProtKB-KW"/>
</dbReference>
<keyword evidence="5" id="KW-0132">Cell division</keyword>
<dbReference type="PANTHER" id="PTHR24220">
    <property type="entry name" value="IMPORT ATP-BINDING PROTEIN"/>
    <property type="match status" value="1"/>
</dbReference>
<dbReference type="GO" id="GO:0016887">
    <property type="term" value="F:ATP hydrolysis activity"/>
    <property type="evidence" value="ECO:0007669"/>
    <property type="project" value="InterPro"/>
</dbReference>
<dbReference type="AlphaFoldDB" id="A0A2H9N1B4"/>
<keyword evidence="3 5" id="KW-0067">ATP-binding</keyword>
<dbReference type="SUPFAM" id="SSF52540">
    <property type="entry name" value="P-loop containing nucleoside triphosphate hydrolases"/>
    <property type="match status" value="1"/>
</dbReference>
<keyword evidence="2" id="KW-0547">Nucleotide-binding</keyword>
<evidence type="ECO:0000313" key="6">
    <source>
        <dbReference type="Proteomes" id="UP000236840"/>
    </source>
</evidence>
<dbReference type="PROSITE" id="PS00211">
    <property type="entry name" value="ABC_TRANSPORTER_1"/>
    <property type="match status" value="1"/>
</dbReference>
<protein>
    <submittedName>
        <fullName evidence="5">Cell division ATP-binding protein FtsE</fullName>
    </submittedName>
</protein>
<evidence type="ECO:0000256" key="2">
    <source>
        <dbReference type="ARBA" id="ARBA00022741"/>
    </source>
</evidence>
<dbReference type="GO" id="GO:0005886">
    <property type="term" value="C:plasma membrane"/>
    <property type="evidence" value="ECO:0007669"/>
    <property type="project" value="UniProtKB-ARBA"/>
</dbReference>
<dbReference type="FunFam" id="3.40.50.300:FF:000056">
    <property type="entry name" value="Cell division ATP-binding protein FtsE"/>
    <property type="match status" value="1"/>
</dbReference>
<gene>
    <name evidence="5" type="ORF">COZ90_01210</name>
</gene>
<comment type="similarity">
    <text evidence="1">Belongs to the ABC transporter superfamily.</text>
</comment>
<sequence length="230" mass="25791">MIKFQDITKIYPSSSSSPTVALENVSFEIKPNEFVSIAGRSGAGKTTLLRLLLAEEKPTRGRIFFDDKDLSKIKSSQLPQIRRKIGAVFQDYKLLPSKTVYENVTYVMEVIGASDEEIKRDAPQVLEIVGLEERVQNFPAELSAGERQRVAIARALVHRPEVILADEPTGNLDPYNALDIIRLLLKIHTLGTTVILATHNKEIINSLGKRVITLEKGRVIRDEEKGRFIL</sequence>
<evidence type="ECO:0000259" key="4">
    <source>
        <dbReference type="PROSITE" id="PS50893"/>
    </source>
</evidence>
<evidence type="ECO:0000313" key="5">
    <source>
        <dbReference type="EMBL" id="PIW91302.1"/>
    </source>
</evidence>
<dbReference type="InterPro" id="IPR003593">
    <property type="entry name" value="AAA+_ATPase"/>
</dbReference>
<proteinExistence type="inferred from homology"/>
<feature type="domain" description="ABC transporter" evidence="4">
    <location>
        <begin position="2"/>
        <end position="230"/>
    </location>
</feature>
<dbReference type="InterPro" id="IPR003439">
    <property type="entry name" value="ABC_transporter-like_ATP-bd"/>
</dbReference>
<dbReference type="InterPro" id="IPR015854">
    <property type="entry name" value="ABC_transpr_LolD-like"/>
</dbReference>
<comment type="caution">
    <text evidence="5">The sequence shown here is derived from an EMBL/GenBank/DDBJ whole genome shotgun (WGS) entry which is preliminary data.</text>
</comment>
<dbReference type="GO" id="GO:0005524">
    <property type="term" value="F:ATP binding"/>
    <property type="evidence" value="ECO:0007669"/>
    <property type="project" value="UniProtKB-KW"/>
</dbReference>
<dbReference type="InterPro" id="IPR027417">
    <property type="entry name" value="P-loop_NTPase"/>
</dbReference>
<evidence type="ECO:0000256" key="3">
    <source>
        <dbReference type="ARBA" id="ARBA00022840"/>
    </source>
</evidence>
<dbReference type="GO" id="GO:0022857">
    <property type="term" value="F:transmembrane transporter activity"/>
    <property type="evidence" value="ECO:0007669"/>
    <property type="project" value="TreeGrafter"/>
</dbReference>
<dbReference type="PANTHER" id="PTHR24220:SF470">
    <property type="entry name" value="CELL DIVISION ATP-BINDING PROTEIN FTSE"/>
    <property type="match status" value="1"/>
</dbReference>
<accession>A0A2H9N1B4</accession>
<dbReference type="EMBL" id="PFHJ01000029">
    <property type="protein sequence ID" value="PIW91302.1"/>
    <property type="molecule type" value="Genomic_DNA"/>
</dbReference>
<dbReference type="Proteomes" id="UP000236840">
    <property type="component" value="Unassembled WGS sequence"/>
</dbReference>
<dbReference type="SMART" id="SM00382">
    <property type="entry name" value="AAA"/>
    <property type="match status" value="1"/>
</dbReference>
<reference evidence="6" key="1">
    <citation type="submission" date="2017-09" db="EMBL/GenBank/DDBJ databases">
        <title>Depth-based differentiation of microbial function through sediment-hosted aquifers and enrichment of novel symbionts in the deep terrestrial subsurface.</title>
        <authorList>
            <person name="Probst A.J."/>
            <person name="Ladd B."/>
            <person name="Jarett J.K."/>
            <person name="Geller-Mcgrath D.E."/>
            <person name="Sieber C.M.K."/>
            <person name="Emerson J.B."/>
            <person name="Anantharaman K."/>
            <person name="Thomas B.C."/>
            <person name="Malmstrom R."/>
            <person name="Stieglmeier M."/>
            <person name="Klingl A."/>
            <person name="Woyke T."/>
            <person name="Ryan C.M."/>
            <person name="Banfield J.F."/>
        </authorList>
    </citation>
    <scope>NUCLEOTIDE SEQUENCE [LARGE SCALE GENOMIC DNA]</scope>
</reference>
<name>A0A2H9N1B4_9BACT</name>
<dbReference type="InterPro" id="IPR017871">
    <property type="entry name" value="ABC_transporter-like_CS"/>
</dbReference>
<dbReference type="PROSITE" id="PS50893">
    <property type="entry name" value="ABC_TRANSPORTER_2"/>
    <property type="match status" value="1"/>
</dbReference>
<dbReference type="Gene3D" id="3.40.50.300">
    <property type="entry name" value="P-loop containing nucleotide triphosphate hydrolases"/>
    <property type="match status" value="1"/>
</dbReference>
<organism evidence="5 6">
    <name type="scientific">Candidatus Nealsonbacteria bacterium CG_4_8_14_3_um_filter_37_36</name>
    <dbReference type="NCBI Taxonomy" id="1974688"/>
    <lineage>
        <taxon>Bacteria</taxon>
        <taxon>Candidatus Nealsoniibacteriota</taxon>
    </lineage>
</organism>
<evidence type="ECO:0000256" key="1">
    <source>
        <dbReference type="ARBA" id="ARBA00005417"/>
    </source>
</evidence>
<keyword evidence="5" id="KW-0131">Cell cycle</keyword>